<keyword evidence="3" id="KW-1185">Reference proteome</keyword>
<dbReference type="PANTHER" id="PTHR42085:SF4">
    <property type="entry name" value="F-BOX DOMAIN-CONTAINING PROTEIN"/>
    <property type="match status" value="1"/>
</dbReference>
<name>A0A9P4M7X3_9PEZI</name>
<dbReference type="Pfam" id="PF24864">
    <property type="entry name" value="DUF7730"/>
    <property type="match status" value="1"/>
</dbReference>
<accession>A0A9P4M7X3</accession>
<evidence type="ECO:0000313" key="3">
    <source>
        <dbReference type="Proteomes" id="UP000799772"/>
    </source>
</evidence>
<dbReference type="InterPro" id="IPR038883">
    <property type="entry name" value="AN11006-like"/>
</dbReference>
<dbReference type="EMBL" id="ML978127">
    <property type="protein sequence ID" value="KAF2097752.1"/>
    <property type="molecule type" value="Genomic_DNA"/>
</dbReference>
<evidence type="ECO:0000313" key="2">
    <source>
        <dbReference type="EMBL" id="KAF2097752.1"/>
    </source>
</evidence>
<organism evidence="2 3">
    <name type="scientific">Rhizodiscina lignyota</name>
    <dbReference type="NCBI Taxonomy" id="1504668"/>
    <lineage>
        <taxon>Eukaryota</taxon>
        <taxon>Fungi</taxon>
        <taxon>Dikarya</taxon>
        <taxon>Ascomycota</taxon>
        <taxon>Pezizomycotina</taxon>
        <taxon>Dothideomycetes</taxon>
        <taxon>Pleosporomycetidae</taxon>
        <taxon>Aulographales</taxon>
        <taxon>Rhizodiscinaceae</taxon>
        <taxon>Rhizodiscina</taxon>
    </lineage>
</organism>
<dbReference type="Proteomes" id="UP000799772">
    <property type="component" value="Unassembled WGS sequence"/>
</dbReference>
<evidence type="ECO:0000259" key="1">
    <source>
        <dbReference type="Pfam" id="PF24864"/>
    </source>
</evidence>
<feature type="domain" description="DUF7730" evidence="1">
    <location>
        <begin position="4"/>
        <end position="151"/>
    </location>
</feature>
<dbReference type="InterPro" id="IPR056632">
    <property type="entry name" value="DUF7730"/>
</dbReference>
<gene>
    <name evidence="2" type="ORF">NA57DRAFT_76561</name>
</gene>
<dbReference type="OrthoDB" id="5420711at2759"/>
<dbReference type="AlphaFoldDB" id="A0A9P4M7X3"/>
<proteinExistence type="predicted"/>
<sequence>MAHFLDLPRELRDQVYRELLVRPRVIIQDRRIHHPTSGRSHWMGIIHNIRGGRRVVQNRGIETYEIRRDERCNNPEIQLLRVCREINREASQLFYVENSFAFETKLTPEERLPFATPPSVVAMHFLGDRSESVLRSIRSVEVRLDTESSCTQPLEWRVDHDQIPLCSNAILALWETFMRMELRNLALHFHVHKQDLEGFIKRMTTSDAAWINQIQKIQTLQNLSLTWSTKPEDNPVPLINEGLTSRGELMFPSFEIAVRSPDRTISIYSEEYAPKGATLNDLTRLLRTVAAKIAPQSLYHTIQHCPPTGQLQFWGKVVRTRYRDIRVDEQFRHRLWLGISSESKCKVSPDLEEPEAPKERHATELLKFRNQDCIPGSIFGRRIPDNAPYDTFEEDEDHTLYDVFGLVDRESEDEDDPVLDSREVYITSDLLRF</sequence>
<protein>
    <recommendedName>
        <fullName evidence="1">DUF7730 domain-containing protein</fullName>
    </recommendedName>
</protein>
<comment type="caution">
    <text evidence="2">The sequence shown here is derived from an EMBL/GenBank/DDBJ whole genome shotgun (WGS) entry which is preliminary data.</text>
</comment>
<dbReference type="PANTHER" id="PTHR42085">
    <property type="entry name" value="F-BOX DOMAIN-CONTAINING PROTEIN"/>
    <property type="match status" value="1"/>
</dbReference>
<reference evidence="2" key="1">
    <citation type="journal article" date="2020" name="Stud. Mycol.">
        <title>101 Dothideomycetes genomes: a test case for predicting lifestyles and emergence of pathogens.</title>
        <authorList>
            <person name="Haridas S."/>
            <person name="Albert R."/>
            <person name="Binder M."/>
            <person name="Bloem J."/>
            <person name="Labutti K."/>
            <person name="Salamov A."/>
            <person name="Andreopoulos B."/>
            <person name="Baker S."/>
            <person name="Barry K."/>
            <person name="Bills G."/>
            <person name="Bluhm B."/>
            <person name="Cannon C."/>
            <person name="Castanera R."/>
            <person name="Culley D."/>
            <person name="Daum C."/>
            <person name="Ezra D."/>
            <person name="Gonzalez J."/>
            <person name="Henrissat B."/>
            <person name="Kuo A."/>
            <person name="Liang C."/>
            <person name="Lipzen A."/>
            <person name="Lutzoni F."/>
            <person name="Magnuson J."/>
            <person name="Mondo S."/>
            <person name="Nolan M."/>
            <person name="Ohm R."/>
            <person name="Pangilinan J."/>
            <person name="Park H.-J."/>
            <person name="Ramirez L."/>
            <person name="Alfaro M."/>
            <person name="Sun H."/>
            <person name="Tritt A."/>
            <person name="Yoshinaga Y."/>
            <person name="Zwiers L.-H."/>
            <person name="Turgeon B."/>
            <person name="Goodwin S."/>
            <person name="Spatafora J."/>
            <person name="Crous P."/>
            <person name="Grigoriev I."/>
        </authorList>
    </citation>
    <scope>NUCLEOTIDE SEQUENCE</scope>
    <source>
        <strain evidence="2">CBS 133067</strain>
    </source>
</reference>